<evidence type="ECO:0000313" key="2">
    <source>
        <dbReference type="Proteomes" id="UP000031668"/>
    </source>
</evidence>
<reference evidence="1 2" key="1">
    <citation type="journal article" date="2014" name="Genome Biol. Evol.">
        <title>The genome of the myxosporean Thelohanellus kitauei shows adaptations to nutrient acquisition within its fish host.</title>
        <authorList>
            <person name="Yang Y."/>
            <person name="Xiong J."/>
            <person name="Zhou Z."/>
            <person name="Huo F."/>
            <person name="Miao W."/>
            <person name="Ran C."/>
            <person name="Liu Y."/>
            <person name="Zhang J."/>
            <person name="Feng J."/>
            <person name="Wang M."/>
            <person name="Wang M."/>
            <person name="Wang L."/>
            <person name="Yao B."/>
        </authorList>
    </citation>
    <scope>NUCLEOTIDE SEQUENCE [LARGE SCALE GENOMIC DNA]</scope>
    <source>
        <strain evidence="1">Wuqing</strain>
    </source>
</reference>
<accession>A0A0C2JTY1</accession>
<evidence type="ECO:0000313" key="1">
    <source>
        <dbReference type="EMBL" id="KII72858.1"/>
    </source>
</evidence>
<gene>
    <name evidence="1" type="ORF">RF11_15518</name>
</gene>
<protein>
    <submittedName>
        <fullName evidence="1">Uncharacterized protein</fullName>
    </submittedName>
</protein>
<dbReference type="AlphaFoldDB" id="A0A0C2JTY1"/>
<organism evidence="1 2">
    <name type="scientific">Thelohanellus kitauei</name>
    <name type="common">Myxosporean</name>
    <dbReference type="NCBI Taxonomy" id="669202"/>
    <lineage>
        <taxon>Eukaryota</taxon>
        <taxon>Metazoa</taxon>
        <taxon>Cnidaria</taxon>
        <taxon>Myxozoa</taxon>
        <taxon>Myxosporea</taxon>
        <taxon>Bivalvulida</taxon>
        <taxon>Platysporina</taxon>
        <taxon>Myxobolidae</taxon>
        <taxon>Thelohanellus</taxon>
    </lineage>
</organism>
<name>A0A0C2JTY1_THEKT</name>
<proteinExistence type="predicted"/>
<sequence>MMYFTFQKDSYVIELSCGGATYVKVQIEHINIIEIYIKEDPILTITLNNFKAIRGVQSDFKRSTIFPVFKNLCIIKKFLRQDRTARNQLANVEERCFTHKPILIQ</sequence>
<dbReference type="Proteomes" id="UP000031668">
    <property type="component" value="Unassembled WGS sequence"/>
</dbReference>
<keyword evidence="2" id="KW-1185">Reference proteome</keyword>
<dbReference type="EMBL" id="JWZT01001085">
    <property type="protein sequence ID" value="KII72858.1"/>
    <property type="molecule type" value="Genomic_DNA"/>
</dbReference>
<comment type="caution">
    <text evidence="1">The sequence shown here is derived from an EMBL/GenBank/DDBJ whole genome shotgun (WGS) entry which is preliminary data.</text>
</comment>